<sequence>MQTIITKFLPPTNTRGARIKAKCWLTDITIAYPVAEINEAHKLAAEVLITKLKMTTDIDWKIVASGETPDGSGYAFIIK</sequence>
<evidence type="ECO:0000313" key="1">
    <source>
        <dbReference type="EMBL" id="UZZ64331.1"/>
    </source>
</evidence>
<accession>A0AAE9TJB1</accession>
<proteinExistence type="predicted"/>
<protein>
    <submittedName>
        <fullName evidence="1">Uncharacterized protein</fullName>
    </submittedName>
</protein>
<evidence type="ECO:0000313" key="2">
    <source>
        <dbReference type="Proteomes" id="UP001236076"/>
    </source>
</evidence>
<gene>
    <name evidence="1" type="ORF">A54_91</name>
</gene>
<name>A0AAE9TJB1_9CAUD</name>
<reference evidence="1 2" key="1">
    <citation type="submission" date="2022-10" db="EMBL/GenBank/DDBJ databases">
        <authorList>
            <person name="Cortes-Martin A."/>
            <person name="Buttimer C.T.H."/>
            <person name="Hill C."/>
        </authorList>
    </citation>
    <scope>NUCLEOTIDE SEQUENCE [LARGE SCALE GENOMIC DNA]</scope>
</reference>
<dbReference type="EMBL" id="OP744025">
    <property type="protein sequence ID" value="UZZ64331.1"/>
    <property type="molecule type" value="Genomic_DNA"/>
</dbReference>
<keyword evidence="2" id="KW-1185">Reference proteome</keyword>
<organism evidence="1 2">
    <name type="scientific">Escherichia phage A5-4</name>
    <dbReference type="NCBI Taxonomy" id="2996162"/>
    <lineage>
        <taxon>Viruses</taxon>
        <taxon>Duplodnaviria</taxon>
        <taxon>Heunggongvirae</taxon>
        <taxon>Uroviricota</taxon>
        <taxon>Caudoviricetes</taxon>
        <taxon>Vequintavirinae</taxon>
    </lineage>
</organism>
<dbReference type="Proteomes" id="UP001236076">
    <property type="component" value="Segment"/>
</dbReference>